<comment type="caution">
    <text evidence="3">The sequence shown here is derived from an EMBL/GenBank/DDBJ whole genome shotgun (WGS) entry which is preliminary data.</text>
</comment>
<gene>
    <name evidence="3" type="ORF">MEDL_65864</name>
</gene>
<dbReference type="Proteomes" id="UP000683360">
    <property type="component" value="Unassembled WGS sequence"/>
</dbReference>
<evidence type="ECO:0000256" key="1">
    <source>
        <dbReference type="SAM" id="Coils"/>
    </source>
</evidence>
<feature type="coiled-coil region" evidence="1">
    <location>
        <begin position="255"/>
        <end position="282"/>
    </location>
</feature>
<proteinExistence type="predicted"/>
<organism evidence="3 4">
    <name type="scientific">Mytilus edulis</name>
    <name type="common">Blue mussel</name>
    <dbReference type="NCBI Taxonomy" id="6550"/>
    <lineage>
        <taxon>Eukaryota</taxon>
        <taxon>Metazoa</taxon>
        <taxon>Spiralia</taxon>
        <taxon>Lophotrochozoa</taxon>
        <taxon>Mollusca</taxon>
        <taxon>Bivalvia</taxon>
        <taxon>Autobranchia</taxon>
        <taxon>Pteriomorphia</taxon>
        <taxon>Mytilida</taxon>
        <taxon>Mytiloidea</taxon>
        <taxon>Mytilidae</taxon>
        <taxon>Mytilinae</taxon>
        <taxon>Mytilus</taxon>
    </lineage>
</organism>
<keyword evidence="4" id="KW-1185">Reference proteome</keyword>
<dbReference type="InterPro" id="IPR047153">
    <property type="entry name" value="TRIM45/56/19-like"/>
</dbReference>
<dbReference type="PANTHER" id="PTHR25462:SF296">
    <property type="entry name" value="MEIOTIC P26, ISOFORM F"/>
    <property type="match status" value="1"/>
</dbReference>
<evidence type="ECO:0000313" key="4">
    <source>
        <dbReference type="Proteomes" id="UP000683360"/>
    </source>
</evidence>
<dbReference type="CDD" id="cd19757">
    <property type="entry name" value="Bbox1"/>
    <property type="match status" value="1"/>
</dbReference>
<dbReference type="AlphaFoldDB" id="A0A8S3VL56"/>
<sequence>MRGENAKTRKEEMAASGHHTWDYYGCIGTPLKVKDSNNVPLKKNFGDLESRVVYLVYLLFPLNTDIVIANRGRDNLCVKWTVNLVICWIKNSAVQWCMSCHERLCLECSIYHKALTATKDHNLISTKQYEAMLPFLKSVEIKCCHHSEKDLEYFCKEHECFCCIICKRETHIDCRKVEKIEEIISETDLTSELKHMNNRYAHAAKDLSKLTNLIDVNIFDLDKAKEEIFHQMQSHRMKINNALDSIENNIKQDINKSFKEEKSKLRKQKYEYKKKTTELEKEQEIIHEMLKTDIKSNKRMFFVQRNIQNKLTLNELFVENFVSSLQMISSNCKVGTSIDKNAGSVKFTKTIEFNRNTCKFDLQSLPLKDEHEETASSNVEAEEMMPSDKSQKKDSHTNIPDFKISPVSTNYTFKYKRHILLTSVNSNSKSAYFIKSISKKSVVVWTPSEKYLLFVDTESKTESKIYLQFPPRSIAIIDDNTIAVTSCMKIVFVNTQTLTCMHTLHIGDHCFGIDFTQNKLLVNCESKGLKVMDVKGNVSKSFENITGKLQLCLLNSTIVAIGKQGVLFNQFVKYIKCKHENNQFTRFRSSELYDQFWGQYTISYNQQK</sequence>
<dbReference type="InterPro" id="IPR011044">
    <property type="entry name" value="Quino_amine_DH_bsu"/>
</dbReference>
<evidence type="ECO:0000313" key="3">
    <source>
        <dbReference type="EMBL" id="CAG2254381.1"/>
    </source>
</evidence>
<dbReference type="Gene3D" id="3.30.160.60">
    <property type="entry name" value="Classic Zinc Finger"/>
    <property type="match status" value="1"/>
</dbReference>
<dbReference type="EMBL" id="CAJPWZ010003243">
    <property type="protein sequence ID" value="CAG2254381.1"/>
    <property type="molecule type" value="Genomic_DNA"/>
</dbReference>
<name>A0A8S3VL56_MYTED</name>
<dbReference type="GO" id="GO:0061630">
    <property type="term" value="F:ubiquitin protein ligase activity"/>
    <property type="evidence" value="ECO:0007669"/>
    <property type="project" value="TreeGrafter"/>
</dbReference>
<feature type="region of interest" description="Disordered" evidence="2">
    <location>
        <begin position="369"/>
        <end position="399"/>
    </location>
</feature>
<dbReference type="SUPFAM" id="SSF50969">
    <property type="entry name" value="YVTN repeat-like/Quinoprotein amine dehydrogenase"/>
    <property type="match status" value="1"/>
</dbReference>
<accession>A0A8S3VL56</accession>
<keyword evidence="1" id="KW-0175">Coiled coil</keyword>
<reference evidence="3" key="1">
    <citation type="submission" date="2021-03" db="EMBL/GenBank/DDBJ databases">
        <authorList>
            <person name="Bekaert M."/>
        </authorList>
    </citation>
    <scope>NUCLEOTIDE SEQUENCE</scope>
</reference>
<dbReference type="PANTHER" id="PTHR25462">
    <property type="entry name" value="BONUS, ISOFORM C-RELATED"/>
    <property type="match status" value="1"/>
</dbReference>
<evidence type="ECO:0008006" key="5">
    <source>
        <dbReference type="Google" id="ProtNLM"/>
    </source>
</evidence>
<protein>
    <recommendedName>
        <fullName evidence="5">B box-type domain-containing protein</fullName>
    </recommendedName>
</protein>
<evidence type="ECO:0000256" key="2">
    <source>
        <dbReference type="SAM" id="MobiDB-lite"/>
    </source>
</evidence>